<keyword evidence="2" id="KW-0012">Acyltransferase</keyword>
<sequence length="148" mass="16624">MIRLAQIQDRRAVEAIVEAAYTPYIRRIGQKPGPMSDDYDALIREGRAHVLVDEGMIQGILVLIPEEGSMLLDNIAVSPAAQGRGHGRTLLQFAEKTARAAHHASIRLYTNEAMTENIALYSRIGFIETHRAEEKGLRRVYMTKRLDP</sequence>
<dbReference type="GO" id="GO:0016747">
    <property type="term" value="F:acyltransferase activity, transferring groups other than amino-acyl groups"/>
    <property type="evidence" value="ECO:0007669"/>
    <property type="project" value="InterPro"/>
</dbReference>
<dbReference type="AlphaFoldDB" id="A0A5N3PBH9"/>
<dbReference type="Pfam" id="PF13508">
    <property type="entry name" value="Acetyltransf_7"/>
    <property type="match status" value="1"/>
</dbReference>
<protein>
    <submittedName>
        <fullName evidence="4">GNAT family N-acetyltransferase</fullName>
    </submittedName>
</protein>
<dbReference type="Proteomes" id="UP000325684">
    <property type="component" value="Unassembled WGS sequence"/>
</dbReference>
<feature type="domain" description="N-acetyltransferase" evidence="3">
    <location>
        <begin position="1"/>
        <end position="147"/>
    </location>
</feature>
<dbReference type="PROSITE" id="PS51186">
    <property type="entry name" value="GNAT"/>
    <property type="match status" value="1"/>
</dbReference>
<accession>A0A5N3PBH9</accession>
<dbReference type="CDD" id="cd04301">
    <property type="entry name" value="NAT_SF"/>
    <property type="match status" value="1"/>
</dbReference>
<dbReference type="SUPFAM" id="SSF55729">
    <property type="entry name" value="Acyl-CoA N-acyltransferases (Nat)"/>
    <property type="match status" value="1"/>
</dbReference>
<organism evidence="4 5">
    <name type="scientific">Microvirga brassicacearum</name>
    <dbReference type="NCBI Taxonomy" id="2580413"/>
    <lineage>
        <taxon>Bacteria</taxon>
        <taxon>Pseudomonadati</taxon>
        <taxon>Pseudomonadota</taxon>
        <taxon>Alphaproteobacteria</taxon>
        <taxon>Hyphomicrobiales</taxon>
        <taxon>Methylobacteriaceae</taxon>
        <taxon>Microvirga</taxon>
    </lineage>
</organism>
<evidence type="ECO:0000313" key="4">
    <source>
        <dbReference type="EMBL" id="KAB0267122.1"/>
    </source>
</evidence>
<dbReference type="InterPro" id="IPR000182">
    <property type="entry name" value="GNAT_dom"/>
</dbReference>
<evidence type="ECO:0000259" key="3">
    <source>
        <dbReference type="PROSITE" id="PS51186"/>
    </source>
</evidence>
<dbReference type="PANTHER" id="PTHR43877">
    <property type="entry name" value="AMINOALKYLPHOSPHONATE N-ACETYLTRANSFERASE-RELATED-RELATED"/>
    <property type="match status" value="1"/>
</dbReference>
<proteinExistence type="predicted"/>
<dbReference type="InterPro" id="IPR016181">
    <property type="entry name" value="Acyl_CoA_acyltransferase"/>
</dbReference>
<evidence type="ECO:0000313" key="5">
    <source>
        <dbReference type="Proteomes" id="UP000325684"/>
    </source>
</evidence>
<dbReference type="InterPro" id="IPR050832">
    <property type="entry name" value="Bact_Acetyltransf"/>
</dbReference>
<reference evidence="4 5" key="1">
    <citation type="journal article" date="2019" name="Microorganisms">
        <title>Genome Insights into the Novel Species Microvirga brassicacearum, a Rapeseed Endophyte with Biotechnological Potential.</title>
        <authorList>
            <person name="Jimenez-Gomez A."/>
            <person name="Saati-Santamaria Z."/>
            <person name="Igual J.M."/>
            <person name="Rivas R."/>
            <person name="Mateos P.F."/>
            <person name="Garcia-Fraile P."/>
        </authorList>
    </citation>
    <scope>NUCLEOTIDE SEQUENCE [LARGE SCALE GENOMIC DNA]</scope>
    <source>
        <strain evidence="4 5">CDVBN77</strain>
    </source>
</reference>
<dbReference type="OrthoDB" id="281808at2"/>
<dbReference type="PANTHER" id="PTHR43877:SF2">
    <property type="entry name" value="AMINOALKYLPHOSPHONATE N-ACETYLTRANSFERASE-RELATED"/>
    <property type="match status" value="1"/>
</dbReference>
<name>A0A5N3PBH9_9HYPH</name>
<comment type="caution">
    <text evidence="4">The sequence shown here is derived from an EMBL/GenBank/DDBJ whole genome shotgun (WGS) entry which is preliminary data.</text>
</comment>
<evidence type="ECO:0000256" key="1">
    <source>
        <dbReference type="ARBA" id="ARBA00022679"/>
    </source>
</evidence>
<keyword evidence="1 4" id="KW-0808">Transferase</keyword>
<dbReference type="EMBL" id="VCMV01000014">
    <property type="protein sequence ID" value="KAB0267122.1"/>
    <property type="molecule type" value="Genomic_DNA"/>
</dbReference>
<keyword evidence="5" id="KW-1185">Reference proteome</keyword>
<dbReference type="Gene3D" id="3.40.630.30">
    <property type="match status" value="1"/>
</dbReference>
<gene>
    <name evidence="4" type="ORF">FEZ63_10985</name>
</gene>
<evidence type="ECO:0000256" key="2">
    <source>
        <dbReference type="ARBA" id="ARBA00023315"/>
    </source>
</evidence>